<organism evidence="2 3">
    <name type="scientific">Collybiopsis confluens</name>
    <dbReference type="NCBI Taxonomy" id="2823264"/>
    <lineage>
        <taxon>Eukaryota</taxon>
        <taxon>Fungi</taxon>
        <taxon>Dikarya</taxon>
        <taxon>Basidiomycota</taxon>
        <taxon>Agaricomycotina</taxon>
        <taxon>Agaricomycetes</taxon>
        <taxon>Agaricomycetidae</taxon>
        <taxon>Agaricales</taxon>
        <taxon>Marasmiineae</taxon>
        <taxon>Omphalotaceae</taxon>
        <taxon>Collybiopsis</taxon>
    </lineage>
</organism>
<keyword evidence="3" id="KW-1185">Reference proteome</keyword>
<feature type="region of interest" description="Disordered" evidence="1">
    <location>
        <begin position="468"/>
        <end position="499"/>
    </location>
</feature>
<comment type="caution">
    <text evidence="2">The sequence shown here is derived from an EMBL/GenBank/DDBJ whole genome shotgun (WGS) entry which is preliminary data.</text>
</comment>
<evidence type="ECO:0000256" key="1">
    <source>
        <dbReference type="SAM" id="MobiDB-lite"/>
    </source>
</evidence>
<reference evidence="2 3" key="1">
    <citation type="journal article" date="2020" name="ISME J.">
        <title>Uncovering the hidden diversity of litter-decomposition mechanisms in mushroom-forming fungi.</title>
        <authorList>
            <person name="Floudas D."/>
            <person name="Bentzer J."/>
            <person name="Ahren D."/>
            <person name="Johansson T."/>
            <person name="Persson P."/>
            <person name="Tunlid A."/>
        </authorList>
    </citation>
    <scope>NUCLEOTIDE SEQUENCE [LARGE SCALE GENOMIC DNA]</scope>
    <source>
        <strain evidence="2 3">CBS 406.79</strain>
    </source>
</reference>
<feature type="compositionally biased region" description="Low complexity" evidence="1">
    <location>
        <begin position="370"/>
        <end position="399"/>
    </location>
</feature>
<evidence type="ECO:0000313" key="3">
    <source>
        <dbReference type="Proteomes" id="UP000518752"/>
    </source>
</evidence>
<dbReference type="Proteomes" id="UP000518752">
    <property type="component" value="Unassembled WGS sequence"/>
</dbReference>
<gene>
    <name evidence="2" type="ORF">D9757_007456</name>
</gene>
<proteinExistence type="predicted"/>
<dbReference type="EMBL" id="JAACJN010000042">
    <property type="protein sequence ID" value="KAF5384599.1"/>
    <property type="molecule type" value="Genomic_DNA"/>
</dbReference>
<dbReference type="AlphaFoldDB" id="A0A8H5HJQ4"/>
<dbReference type="OrthoDB" id="3211970at2759"/>
<protein>
    <submittedName>
        <fullName evidence="2">Uncharacterized protein</fullName>
    </submittedName>
</protein>
<accession>A0A8H5HJQ4</accession>
<evidence type="ECO:0000313" key="2">
    <source>
        <dbReference type="EMBL" id="KAF5384599.1"/>
    </source>
</evidence>
<name>A0A8H5HJQ4_9AGAR</name>
<sequence length="554" mass="61130">MLLTCNHLAEITKTKSLWANLLKRQRGLVPLPPDTRKNVDGWSAAALERLVSSNELVEALWLIPRQSAPVKLEERRGELLIGLEIILDRWILSVYADGYINLWDDEDSSLKKQCSFAYTGKDKISSYQAALDDSGEKLMVVVTNVYMPGDWKAILYEVQLSDPELQFVHVYTIPTTSSRIARQLCPAERIVAFSQLSSINIVRWPENYEGTPTSASIVKPFQFDELEEMFTTVLALRCLDKCIFVFKTRSIELYPMPDSDADPQPTLSPSTLRHSFPSYNFREVRISDVEAEQCPAESYNRYTLALLASDVIQGLFHFTVNITVPYESFEQSLLEVHLTAIHAMVNNIPLHGHPGAGPGSTLTTRLWFSNSSESAHPNPSESSAPSSSSATPTPRSTSTMDELHPSPNFLRRLHDSHGVSTSGRLTSSFVAAYAMGSQGMRAIWVERRRGDTMRRIVSCQLQPKHLLTPLSSSSSASASGSRSGTEGNGGSNPDENGIESGLEALPWAIDGHVIYSIQSYDLREDITSCALGEVSGKIVLGNRAGDVFVLDTGA</sequence>
<feature type="compositionally biased region" description="Low complexity" evidence="1">
    <location>
        <begin position="471"/>
        <end position="484"/>
    </location>
</feature>
<feature type="region of interest" description="Disordered" evidence="1">
    <location>
        <begin position="370"/>
        <end position="421"/>
    </location>
</feature>